<name>A0A846Z5V4_9ACTN</name>
<dbReference type="InterPro" id="IPR014189">
    <property type="entry name" value="Quinone_OxRdtase_PIG3"/>
</dbReference>
<keyword evidence="2" id="KW-0560">Oxidoreductase</keyword>
<dbReference type="SUPFAM" id="SSF50129">
    <property type="entry name" value="GroES-like"/>
    <property type="match status" value="1"/>
</dbReference>
<evidence type="ECO:0000256" key="2">
    <source>
        <dbReference type="ARBA" id="ARBA00023002"/>
    </source>
</evidence>
<dbReference type="InterPro" id="IPR020843">
    <property type="entry name" value="ER"/>
</dbReference>
<dbReference type="GO" id="GO:0016651">
    <property type="term" value="F:oxidoreductase activity, acting on NAD(P)H"/>
    <property type="evidence" value="ECO:0007669"/>
    <property type="project" value="TreeGrafter"/>
</dbReference>
<dbReference type="InterPro" id="IPR013149">
    <property type="entry name" value="ADH-like_C"/>
</dbReference>
<dbReference type="Gene3D" id="3.40.50.720">
    <property type="entry name" value="NAD(P)-binding Rossmann-like Domain"/>
    <property type="match status" value="1"/>
</dbReference>
<dbReference type="NCBIfam" id="TIGR02824">
    <property type="entry name" value="quinone_pig3"/>
    <property type="match status" value="1"/>
</dbReference>
<dbReference type="Pfam" id="PF08240">
    <property type="entry name" value="ADH_N"/>
    <property type="match status" value="1"/>
</dbReference>
<dbReference type="SUPFAM" id="SSF51735">
    <property type="entry name" value="NAD(P)-binding Rossmann-fold domains"/>
    <property type="match status" value="1"/>
</dbReference>
<dbReference type="Pfam" id="PF00107">
    <property type="entry name" value="ADH_zinc_N"/>
    <property type="match status" value="1"/>
</dbReference>
<dbReference type="PANTHER" id="PTHR48106:SF8">
    <property type="entry name" value="OS02G0805600 PROTEIN"/>
    <property type="match status" value="1"/>
</dbReference>
<dbReference type="PANTHER" id="PTHR48106">
    <property type="entry name" value="QUINONE OXIDOREDUCTASE PIG3-RELATED"/>
    <property type="match status" value="1"/>
</dbReference>
<dbReference type="CDD" id="cd05276">
    <property type="entry name" value="p53_inducible_oxidoreductase"/>
    <property type="match status" value="1"/>
</dbReference>
<keyword evidence="1" id="KW-0521">NADP</keyword>
<gene>
    <name evidence="4" type="ORF">HGB48_26195</name>
</gene>
<comment type="caution">
    <text evidence="4">The sequence shown here is derived from an EMBL/GenBank/DDBJ whole genome shotgun (WGS) entry which is preliminary data.</text>
</comment>
<dbReference type="GO" id="GO:0070402">
    <property type="term" value="F:NADPH binding"/>
    <property type="evidence" value="ECO:0007669"/>
    <property type="project" value="TreeGrafter"/>
</dbReference>
<keyword evidence="5" id="KW-1185">Reference proteome</keyword>
<reference evidence="4 5" key="1">
    <citation type="submission" date="2020-04" db="EMBL/GenBank/DDBJ databases">
        <title>MicrobeNet Type strains.</title>
        <authorList>
            <person name="Nicholson A.C."/>
        </authorList>
    </citation>
    <scope>NUCLEOTIDE SEQUENCE [LARGE SCALE GENOMIC DNA]</scope>
    <source>
        <strain evidence="4 5">ATCC BAA-277</strain>
    </source>
</reference>
<protein>
    <submittedName>
        <fullName evidence="4">NAD(P)H-quinone oxidoreductase</fullName>
    </submittedName>
</protein>
<feature type="domain" description="Enoyl reductase (ER)" evidence="3">
    <location>
        <begin position="10"/>
        <end position="323"/>
    </location>
</feature>
<dbReference type="InterPro" id="IPR011032">
    <property type="entry name" value="GroES-like_sf"/>
</dbReference>
<evidence type="ECO:0000259" key="3">
    <source>
        <dbReference type="SMART" id="SM00829"/>
    </source>
</evidence>
<dbReference type="InterPro" id="IPR013154">
    <property type="entry name" value="ADH-like_N"/>
</dbReference>
<evidence type="ECO:0000313" key="5">
    <source>
        <dbReference type="Proteomes" id="UP000579250"/>
    </source>
</evidence>
<organism evidence="4 5">
    <name type="scientific">Actinomadura latina</name>
    <dbReference type="NCBI Taxonomy" id="163603"/>
    <lineage>
        <taxon>Bacteria</taxon>
        <taxon>Bacillati</taxon>
        <taxon>Actinomycetota</taxon>
        <taxon>Actinomycetes</taxon>
        <taxon>Streptosporangiales</taxon>
        <taxon>Thermomonosporaceae</taxon>
        <taxon>Actinomadura</taxon>
    </lineage>
</organism>
<dbReference type="Proteomes" id="UP000579250">
    <property type="component" value="Unassembled WGS sequence"/>
</dbReference>
<evidence type="ECO:0000256" key="1">
    <source>
        <dbReference type="ARBA" id="ARBA00022857"/>
    </source>
</evidence>
<proteinExistence type="predicted"/>
<dbReference type="EMBL" id="JAAXPI010000049">
    <property type="protein sequence ID" value="NKZ07207.1"/>
    <property type="molecule type" value="Genomic_DNA"/>
</dbReference>
<dbReference type="Gene3D" id="3.90.180.10">
    <property type="entry name" value="Medium-chain alcohol dehydrogenases, catalytic domain"/>
    <property type="match status" value="1"/>
</dbReference>
<dbReference type="SMART" id="SM00829">
    <property type="entry name" value="PKS_ER"/>
    <property type="match status" value="1"/>
</dbReference>
<evidence type="ECO:0000313" key="4">
    <source>
        <dbReference type="EMBL" id="NKZ07207.1"/>
    </source>
</evidence>
<sequence length="331" mass="34421">MRAVVCDGTGGPEIMSWGETAPPRPAAGEVLVRVTATAVNRADLAQREGRYPVPPGASPILGLECSGIVAEVSAGVSTVGVGDPVMALVTGGAYAEFVAVPAEQIMPAPKSIPLADAGALPETLCTVYSNLIRDAGLRAGQKVLVHGGGSGIGTTAIQVIRAFGAVPLVTVGSPEKAARCIELGAELAINYRRQDFVAEVRQATGGRGVDVLLDCVGANYLQRNMDALANDGTALVIGLQGGSQAEIDLSCLMRRRLNLRGSTLRARPADQKRDIVAGTVQDLLPLVERGEIRPIIDQRHQIDRVADAHAYVGAGGNFGKVLLNVRSNSQP</sequence>
<dbReference type="AlphaFoldDB" id="A0A846Z5V4"/>
<accession>A0A846Z5V4</accession>
<dbReference type="InterPro" id="IPR036291">
    <property type="entry name" value="NAD(P)-bd_dom_sf"/>
</dbReference>